<gene>
    <name evidence="2" type="ordered locus">COPRO5265_0305</name>
</gene>
<evidence type="ECO:0000313" key="3">
    <source>
        <dbReference type="Proteomes" id="UP000001732"/>
    </source>
</evidence>
<feature type="transmembrane region" description="Helical" evidence="1">
    <location>
        <begin position="148"/>
        <end position="170"/>
    </location>
</feature>
<dbReference type="SUPFAM" id="SSF48452">
    <property type="entry name" value="TPR-like"/>
    <property type="match status" value="1"/>
</dbReference>
<feature type="transmembrane region" description="Helical" evidence="1">
    <location>
        <begin position="257"/>
        <end position="277"/>
    </location>
</feature>
<dbReference type="OrthoDB" id="25255at2"/>
<dbReference type="RefSeq" id="WP_012543867.1">
    <property type="nucleotide sequence ID" value="NC_011295.1"/>
</dbReference>
<dbReference type="InterPro" id="IPR051533">
    <property type="entry name" value="WaaL-like"/>
</dbReference>
<feature type="transmembrane region" description="Helical" evidence="1">
    <location>
        <begin position="352"/>
        <end position="372"/>
    </location>
</feature>
<dbReference type="eggNOG" id="COG3307">
    <property type="taxonomic scope" value="Bacteria"/>
</dbReference>
<dbReference type="EMBL" id="CP001145">
    <property type="protein sequence ID" value="ACI17215.1"/>
    <property type="molecule type" value="Genomic_DNA"/>
</dbReference>
<sequence length="634" mass="72166">MKIRELRDFGFFAIKEALLILPIVLSVAVPKTFLGTWGLLYAFTAPSAVVLAFSRRTWSSFTYPKAHFLSAMAVLGGIILFRSQTSFFASWAVLLYAILLAVHPFFKGMVTAVGNSERSTGAWIRLSALFVGLVIWNLTRFSPYEVKLWILTVPPLVLSLSIIFAGRNWIFLSGKASFGREFGSMGNPMPASSLLVMALPVVSELTFLGVSTGRYWYLLVLPLYAYGFFASAGRGAVFGVLLSVPFIAYLGFQYSPWWLLIGILFFVVAALAARKYLKELWQRVVWTFKRGLTKEPRFFLWRDTLYFCVKEPLGSGYDNFRRSFMPYRSKESYLAEPTVHYDKVHNVFLEEWAEGTVVAFVLLIVILVELFLKGTLTLKGAIFAVIGDGFFGIYNPANWLYLWMLGSLAPLSSVFSVYWLYPCWALVVFAFVLTSLNHMPQVTAGNAHSSRLAGQRDIAAQLFNAAYTVFPWCVDYLSEWALLQMALLNEAKLNDDMAVGYHNTFKGLQPYLDRFASNIDDIYSSWLMFCGKYASLRKEGEAIYGRLQQVNPYSFRVRKACAHYLGNVGDWDLAMSFLEENINEYPFDADSYYMLVLACYEQHLWSTGRKYLQLWRDRFPNDSRLTELERALGI</sequence>
<dbReference type="KEGG" id="cpo:COPRO5265_0305"/>
<reference evidence="3" key="1">
    <citation type="submission" date="2008-08" db="EMBL/GenBank/DDBJ databases">
        <title>The complete genome sequence of Coprothermobacter proteolyticus strain ATCC 5245 / DSM 5265 / BT.</title>
        <authorList>
            <person name="Dodson R.J."/>
            <person name="Durkin A.S."/>
            <person name="Wu M."/>
            <person name="Eisen J."/>
            <person name="Sutton G."/>
        </authorList>
    </citation>
    <scope>NUCLEOTIDE SEQUENCE [LARGE SCALE GENOMIC DNA]</scope>
    <source>
        <strain evidence="3">ATCC 35245 / DSM 5265 / OCM 4 / BT</strain>
    </source>
</reference>
<accession>B5Y7C5</accession>
<feature type="transmembrane region" description="Helical" evidence="1">
    <location>
        <begin position="416"/>
        <end position="436"/>
    </location>
</feature>
<name>B5Y7C5_COPPD</name>
<keyword evidence="1" id="KW-0472">Membrane</keyword>
<feature type="transmembrane region" description="Helical" evidence="1">
    <location>
        <begin position="223"/>
        <end position="250"/>
    </location>
</feature>
<dbReference type="PANTHER" id="PTHR37422:SF23">
    <property type="entry name" value="TEICHURONIC ACID BIOSYNTHESIS PROTEIN TUAE"/>
    <property type="match status" value="1"/>
</dbReference>
<feature type="transmembrane region" description="Helical" evidence="1">
    <location>
        <begin position="381"/>
        <end position="404"/>
    </location>
</feature>
<feature type="transmembrane region" description="Helical" evidence="1">
    <location>
        <begin position="88"/>
        <end position="110"/>
    </location>
</feature>
<organism evidence="2 3">
    <name type="scientific">Coprothermobacter proteolyticus (strain ATCC 35245 / DSM 5265 / OCM 4 / BT)</name>
    <dbReference type="NCBI Taxonomy" id="309798"/>
    <lineage>
        <taxon>Bacteria</taxon>
        <taxon>Pseudomonadati</taxon>
        <taxon>Coprothermobacterota</taxon>
        <taxon>Coprothermobacteria</taxon>
        <taxon>Coprothermobacterales</taxon>
        <taxon>Coprothermobacteraceae</taxon>
        <taxon>Coprothermobacter</taxon>
    </lineage>
</organism>
<dbReference type="HOGENOM" id="CLU_431316_0_0_9"/>
<keyword evidence="3" id="KW-1185">Reference proteome</keyword>
<feature type="transmembrane region" description="Helical" evidence="1">
    <location>
        <begin position="66"/>
        <end position="82"/>
    </location>
</feature>
<dbReference type="Proteomes" id="UP000001732">
    <property type="component" value="Chromosome"/>
</dbReference>
<dbReference type="STRING" id="309798.COPRO5265_0305"/>
<dbReference type="Gene3D" id="1.25.40.10">
    <property type="entry name" value="Tetratricopeptide repeat domain"/>
    <property type="match status" value="1"/>
</dbReference>
<reference evidence="2 3" key="2">
    <citation type="journal article" date="2014" name="Genome Announc.">
        <title>Complete Genome Sequence of Coprothermobacter proteolyticus DSM 5265.</title>
        <authorList>
            <person name="Alexiev A."/>
            <person name="Coil D.A."/>
            <person name="Badger J.H."/>
            <person name="Enticknap J."/>
            <person name="Ward N."/>
            <person name="Robb F.T."/>
            <person name="Eisen J.A."/>
        </authorList>
    </citation>
    <scope>NUCLEOTIDE SEQUENCE [LARGE SCALE GENOMIC DNA]</scope>
    <source>
        <strain evidence="3">ATCC 35245 / DSM 5265 / OCM 4 / BT</strain>
    </source>
</reference>
<dbReference type="PANTHER" id="PTHR37422">
    <property type="entry name" value="TEICHURONIC ACID BIOSYNTHESIS PROTEIN TUAE"/>
    <property type="match status" value="1"/>
</dbReference>
<evidence type="ECO:0000256" key="1">
    <source>
        <dbReference type="SAM" id="Phobius"/>
    </source>
</evidence>
<feature type="transmembrane region" description="Helical" evidence="1">
    <location>
        <begin position="191"/>
        <end position="217"/>
    </location>
</feature>
<feature type="transmembrane region" description="Helical" evidence="1">
    <location>
        <begin position="122"/>
        <end position="142"/>
    </location>
</feature>
<evidence type="ECO:0000313" key="2">
    <source>
        <dbReference type="EMBL" id="ACI17215.1"/>
    </source>
</evidence>
<protein>
    <submittedName>
        <fullName evidence="2">Uncharacterized protein</fullName>
    </submittedName>
</protein>
<dbReference type="AlphaFoldDB" id="B5Y7C5"/>
<dbReference type="InterPro" id="IPR011990">
    <property type="entry name" value="TPR-like_helical_dom_sf"/>
</dbReference>
<proteinExistence type="predicted"/>
<keyword evidence="1" id="KW-0812">Transmembrane</keyword>
<keyword evidence="1" id="KW-1133">Transmembrane helix</keyword>